<keyword evidence="1" id="KW-0175">Coiled coil</keyword>
<dbReference type="PANTHER" id="PTHR23171:SF17">
    <property type="entry name" value="TUFTELIN"/>
    <property type="match status" value="1"/>
</dbReference>
<evidence type="ECO:0000256" key="1">
    <source>
        <dbReference type="SAM" id="Coils"/>
    </source>
</evidence>
<name>A0ABR3LUR8_9TELE</name>
<protein>
    <recommendedName>
        <fullName evidence="4">Tuftelin</fullName>
    </recommendedName>
</protein>
<feature type="coiled-coil region" evidence="1">
    <location>
        <begin position="83"/>
        <end position="245"/>
    </location>
</feature>
<dbReference type="EMBL" id="JAYMGO010000019">
    <property type="protein sequence ID" value="KAL1255183.1"/>
    <property type="molecule type" value="Genomic_DNA"/>
</dbReference>
<organism evidence="2 3">
    <name type="scientific">Cirrhinus molitorella</name>
    <name type="common">mud carp</name>
    <dbReference type="NCBI Taxonomy" id="172907"/>
    <lineage>
        <taxon>Eukaryota</taxon>
        <taxon>Metazoa</taxon>
        <taxon>Chordata</taxon>
        <taxon>Craniata</taxon>
        <taxon>Vertebrata</taxon>
        <taxon>Euteleostomi</taxon>
        <taxon>Actinopterygii</taxon>
        <taxon>Neopterygii</taxon>
        <taxon>Teleostei</taxon>
        <taxon>Ostariophysi</taxon>
        <taxon>Cypriniformes</taxon>
        <taxon>Cyprinidae</taxon>
        <taxon>Labeoninae</taxon>
        <taxon>Labeonini</taxon>
        <taxon>Cirrhinus</taxon>
    </lineage>
</organism>
<dbReference type="InterPro" id="IPR051375">
    <property type="entry name" value="Tuftelin_GRINL1A/MYZAP/CCD68"/>
</dbReference>
<sequence length="339" mass="39121">MLTDEVAQVQEVRYCLKTLREQMAARQSNNNNNKIPSNGYKVDVLVSKANGSNGFVNGSYTKRSGQEDEENSLALREVTKHLYTRLQEMERRHQEEKDRLQAENIEQQRRFLEEHNSRMQKAETKAEEQGKTVEEMQKLMRGLELENTTLREKLAASEAEVEKLQGLKKTDSVDRSEQLEKELATLKDKNHNLDDMLKSQQRKVRNMIEQVQNARTMMEQRDRLISDLKEQVAFLEAENREIHDRMEFHLGNKVSNPYNSDMGSKVVYSKALMPTSPGNKSMPFIKVVEINRSGCDKPRDAVIRVSVWKRNRRSILKPPSVGVIATFLTSSRVFGVIPL</sequence>
<proteinExistence type="predicted"/>
<reference evidence="2 3" key="1">
    <citation type="submission" date="2023-09" db="EMBL/GenBank/DDBJ databases">
        <authorList>
            <person name="Wang M."/>
        </authorList>
    </citation>
    <scope>NUCLEOTIDE SEQUENCE [LARGE SCALE GENOMIC DNA]</scope>
    <source>
        <strain evidence="2">GT-2023</strain>
        <tissue evidence="2">Liver</tissue>
    </source>
</reference>
<evidence type="ECO:0000313" key="3">
    <source>
        <dbReference type="Proteomes" id="UP001558613"/>
    </source>
</evidence>
<evidence type="ECO:0008006" key="4">
    <source>
        <dbReference type="Google" id="ProtNLM"/>
    </source>
</evidence>
<dbReference type="PANTHER" id="PTHR23171">
    <property type="entry name" value="GDOWN1"/>
    <property type="match status" value="1"/>
</dbReference>
<gene>
    <name evidence="2" type="ORF">QQF64_013244</name>
</gene>
<dbReference type="Proteomes" id="UP001558613">
    <property type="component" value="Unassembled WGS sequence"/>
</dbReference>
<keyword evidence="3" id="KW-1185">Reference proteome</keyword>
<accession>A0ABR3LUR8</accession>
<comment type="caution">
    <text evidence="2">The sequence shown here is derived from an EMBL/GenBank/DDBJ whole genome shotgun (WGS) entry which is preliminary data.</text>
</comment>
<evidence type="ECO:0000313" key="2">
    <source>
        <dbReference type="EMBL" id="KAL1255183.1"/>
    </source>
</evidence>